<name>A0A1H8NJA2_9ACTN</name>
<reference evidence="2 3" key="1">
    <citation type="submission" date="2016-10" db="EMBL/GenBank/DDBJ databases">
        <authorList>
            <person name="de Groot N.N."/>
        </authorList>
    </citation>
    <scope>NUCLEOTIDE SEQUENCE [LARGE SCALE GENOMIC DNA]</scope>
    <source>
        <strain evidence="2 3">CGMCC 4.2026</strain>
    </source>
</reference>
<protein>
    <recommendedName>
        <fullName evidence="1">DUF4873 domain-containing protein</fullName>
    </recommendedName>
</protein>
<organism evidence="2 3">
    <name type="scientific">Actinacidiphila rubida</name>
    <dbReference type="NCBI Taxonomy" id="310780"/>
    <lineage>
        <taxon>Bacteria</taxon>
        <taxon>Bacillati</taxon>
        <taxon>Actinomycetota</taxon>
        <taxon>Actinomycetes</taxon>
        <taxon>Kitasatosporales</taxon>
        <taxon>Streptomycetaceae</taxon>
        <taxon>Actinacidiphila</taxon>
    </lineage>
</organism>
<dbReference type="RefSeq" id="WP_069464550.1">
    <property type="nucleotide sequence ID" value="NZ_FODD01000022.1"/>
</dbReference>
<dbReference type="Pfam" id="PF16170">
    <property type="entry name" value="DUF4873"/>
    <property type="match status" value="1"/>
</dbReference>
<gene>
    <name evidence="2" type="ORF">SAMN05216267_102299</name>
</gene>
<dbReference type="EMBL" id="FODD01000022">
    <property type="protein sequence ID" value="SEO29675.1"/>
    <property type="molecule type" value="Genomic_DNA"/>
</dbReference>
<feature type="domain" description="DUF4873" evidence="1">
    <location>
        <begin position="8"/>
        <end position="98"/>
    </location>
</feature>
<dbReference type="Proteomes" id="UP000181951">
    <property type="component" value="Unassembled WGS sequence"/>
</dbReference>
<dbReference type="InterPro" id="IPR032371">
    <property type="entry name" value="DUF4873"/>
</dbReference>
<sequence length="98" mass="10539">MSATPRAPYDGPAVVLVGGQEIPVHARLMVTMCTRLGEEWGGEVTPEQDVDLNWLLHANDSASVRTDRGEAAILPQPDAVIDSEHQRIPVKGSGLPPF</sequence>
<accession>A0A1H8NJA2</accession>
<evidence type="ECO:0000313" key="2">
    <source>
        <dbReference type="EMBL" id="SEO29675.1"/>
    </source>
</evidence>
<evidence type="ECO:0000259" key="1">
    <source>
        <dbReference type="Pfam" id="PF16170"/>
    </source>
</evidence>
<keyword evidence="3" id="KW-1185">Reference proteome</keyword>
<dbReference type="AlphaFoldDB" id="A0A1H8NJA2"/>
<proteinExistence type="predicted"/>
<evidence type="ECO:0000313" key="3">
    <source>
        <dbReference type="Proteomes" id="UP000181951"/>
    </source>
</evidence>